<dbReference type="Proteomes" id="UP000031449">
    <property type="component" value="Chromosome"/>
</dbReference>
<keyword evidence="2" id="KW-1185">Reference proteome</keyword>
<dbReference type="KEGG" id="jeo:JMA_10240"/>
<sequence length="45" mass="5037">MTIRAFFLDFYGTIVHEDGEIISNICNQIIAASEMDVTSTEIVDL</sequence>
<dbReference type="HOGENOM" id="CLU_3200835_0_0_9"/>
<protein>
    <recommendedName>
        <fullName evidence="3">HAD family hydrolase</fullName>
    </recommendedName>
</protein>
<evidence type="ECO:0008006" key="3">
    <source>
        <dbReference type="Google" id="ProtNLM"/>
    </source>
</evidence>
<reference evidence="1 2" key="1">
    <citation type="submission" date="2014-08" db="EMBL/GenBank/DDBJ databases">
        <title>Complete genome of a marine bacteria Jeotgalibacillus malaysiensis.</title>
        <authorList>
            <person name="Yaakop A.S."/>
            <person name="Chan K.-G."/>
            <person name="Goh K.M."/>
        </authorList>
    </citation>
    <scope>NUCLEOTIDE SEQUENCE [LARGE SCALE GENOMIC DNA]</scope>
    <source>
        <strain evidence="1 2">D5</strain>
    </source>
</reference>
<dbReference type="AlphaFoldDB" id="A0A0B5AJZ5"/>
<dbReference type="EMBL" id="CP009416">
    <property type="protein sequence ID" value="AJD90341.1"/>
    <property type="molecule type" value="Genomic_DNA"/>
</dbReference>
<proteinExistence type="predicted"/>
<dbReference type="OrthoDB" id="264363at2"/>
<dbReference type="BioCyc" id="JESP1508404:G14D9-10256-MONOMER"/>
<name>A0A0B5AJZ5_9BACL</name>
<accession>A0A0B5AJZ5</accession>
<organism evidence="1 2">
    <name type="scientific">Jeotgalibacillus malaysiensis</name>
    <dbReference type="NCBI Taxonomy" id="1508404"/>
    <lineage>
        <taxon>Bacteria</taxon>
        <taxon>Bacillati</taxon>
        <taxon>Bacillota</taxon>
        <taxon>Bacilli</taxon>
        <taxon>Bacillales</taxon>
        <taxon>Caryophanaceae</taxon>
        <taxon>Jeotgalibacillus</taxon>
    </lineage>
</organism>
<evidence type="ECO:0000313" key="1">
    <source>
        <dbReference type="EMBL" id="AJD90341.1"/>
    </source>
</evidence>
<gene>
    <name evidence="1" type="ORF">JMA_10240</name>
</gene>
<evidence type="ECO:0000313" key="2">
    <source>
        <dbReference type="Proteomes" id="UP000031449"/>
    </source>
</evidence>